<evidence type="ECO:0000313" key="3">
    <source>
        <dbReference type="Proteomes" id="UP000436468"/>
    </source>
</evidence>
<name>A0A844T1U4_9BRAD</name>
<evidence type="ECO:0000313" key="2">
    <source>
        <dbReference type="EMBL" id="MVT69041.1"/>
    </source>
</evidence>
<dbReference type="RefSeq" id="WP_157347375.1">
    <property type="nucleotide sequence ID" value="NZ_WQNF01000025.1"/>
</dbReference>
<feature type="compositionally biased region" description="Basic and acidic residues" evidence="1">
    <location>
        <begin position="96"/>
        <end position="107"/>
    </location>
</feature>
<dbReference type="Proteomes" id="UP000436468">
    <property type="component" value="Unassembled WGS sequence"/>
</dbReference>
<proteinExistence type="predicted"/>
<comment type="caution">
    <text evidence="2">The sequence shown here is derived from an EMBL/GenBank/DDBJ whole genome shotgun (WGS) entry which is preliminary data.</text>
</comment>
<feature type="compositionally biased region" description="Basic and acidic residues" evidence="1">
    <location>
        <begin position="49"/>
        <end position="65"/>
    </location>
</feature>
<reference evidence="2 3" key="1">
    <citation type="submission" date="2019-12" db="EMBL/GenBank/DDBJ databases">
        <title>Draft genome sequences Bradyrhizobium cajani AMBPC1010, Bradyrhizobium pachyrhizi AMBPC1040 and Bradyrhizobium yuanmingense ALSPC3051, three plant growth promoting strains isolated from nodules of Cajanus cajan L. in Dominican Republic.</title>
        <authorList>
            <person name="Flores-Felix J.D."/>
            <person name="Araujo J."/>
            <person name="Diaz-Alcantara C."/>
            <person name="Gonzalez-Andres F."/>
            <person name="Velazquez E."/>
        </authorList>
    </citation>
    <scope>NUCLEOTIDE SEQUENCE [LARGE SCALE GENOMIC DNA]</scope>
    <source>
        <strain evidence="2 3">1040</strain>
    </source>
</reference>
<feature type="region of interest" description="Disordered" evidence="1">
    <location>
        <begin position="44"/>
        <end position="205"/>
    </location>
</feature>
<accession>A0A844T1U4</accession>
<dbReference type="EMBL" id="WQNF01000025">
    <property type="protein sequence ID" value="MVT69041.1"/>
    <property type="molecule type" value="Genomic_DNA"/>
</dbReference>
<protein>
    <submittedName>
        <fullName evidence="2">Uncharacterized protein</fullName>
    </submittedName>
</protein>
<sequence length="205" mass="23491">MPLDQFAAEQQPDQRAATVIDAGRVAIDEGRCQPRQVRLLLVQQVDPGGIDRESDDAADRIDQARRGHRPQQPARQSTVGTEHDSDGEAQQANDPDADRIERLTARDRHGRRQLGRQQFAGLRPQRVRRHTRPGPDGRLFVQHQHGKRRQQHGHGEDRELTAAQAHRQHPEQCNPEQDRPDRGRNCTDRAEWQRRQSDDGAEQPR</sequence>
<gene>
    <name evidence="2" type="ORF">GPL21_28525</name>
</gene>
<dbReference type="AlphaFoldDB" id="A0A844T1U4"/>
<feature type="compositionally biased region" description="Basic and acidic residues" evidence="1">
    <location>
        <begin position="176"/>
        <end position="205"/>
    </location>
</feature>
<keyword evidence="3" id="KW-1185">Reference proteome</keyword>
<evidence type="ECO:0000256" key="1">
    <source>
        <dbReference type="SAM" id="MobiDB-lite"/>
    </source>
</evidence>
<organism evidence="2 3">
    <name type="scientific">Bradyrhizobium pachyrhizi</name>
    <dbReference type="NCBI Taxonomy" id="280333"/>
    <lineage>
        <taxon>Bacteria</taxon>
        <taxon>Pseudomonadati</taxon>
        <taxon>Pseudomonadota</taxon>
        <taxon>Alphaproteobacteria</taxon>
        <taxon>Hyphomicrobiales</taxon>
        <taxon>Nitrobacteraceae</taxon>
        <taxon>Bradyrhizobium</taxon>
    </lineage>
</organism>